<dbReference type="Pfam" id="PF24758">
    <property type="entry name" value="LRR_At5g56370"/>
    <property type="match status" value="1"/>
</dbReference>
<proteinExistence type="predicted"/>
<evidence type="ECO:0008006" key="5">
    <source>
        <dbReference type="Google" id="ProtNLM"/>
    </source>
</evidence>
<evidence type="ECO:0000259" key="1">
    <source>
        <dbReference type="SMART" id="SM00256"/>
    </source>
</evidence>
<accession>A0A6D2KYF3</accession>
<sequence>MPEDEPSPKTEDEDRISELSDDILIQILSLVPTKDAVTTTFLSKRWRFVWRKLPRLDYKETRNRKSVWWFLDESMRFHDAPLIEKLSIRLGPECPTDVDVVRWVAKAVDRCVLRELKFKLLWKTEPVRMPSSLYTCETLTKLILADKVLVDVPCPVYLPSLHQLELLGIVYKDEDSHVRLLSGCSVLKRLKVSRQDSVDDNVRKFTVKVPSLLELTYMNTFFGEADDDDRSLVIETPCLIDIDIFDTEVLYCSIEYMPRLISARIDVEFNLVDKLLTSLSSIKYLKLDPISTMVPWCNVVYSLLIECCIYPFDTDWCGSSLEVFLSNCPKLKVFAVDSIFGEAQYESHDQVLWKQPGSVPKCLSSHLHIFEWKGYAGRKYQKEVTKYILEKSKCLTKVEVSLSSISNLKEEQKKMMIEELESMPRVSTCLLRVSR</sequence>
<evidence type="ECO:0000313" key="4">
    <source>
        <dbReference type="Proteomes" id="UP000467841"/>
    </source>
</evidence>
<organism evidence="3 4">
    <name type="scientific">Microthlaspi erraticum</name>
    <dbReference type="NCBI Taxonomy" id="1685480"/>
    <lineage>
        <taxon>Eukaryota</taxon>
        <taxon>Viridiplantae</taxon>
        <taxon>Streptophyta</taxon>
        <taxon>Embryophyta</taxon>
        <taxon>Tracheophyta</taxon>
        <taxon>Spermatophyta</taxon>
        <taxon>Magnoliopsida</taxon>
        <taxon>eudicotyledons</taxon>
        <taxon>Gunneridae</taxon>
        <taxon>Pentapetalae</taxon>
        <taxon>rosids</taxon>
        <taxon>malvids</taxon>
        <taxon>Brassicales</taxon>
        <taxon>Brassicaceae</taxon>
        <taxon>Coluteocarpeae</taxon>
        <taxon>Microthlaspi</taxon>
    </lineage>
</organism>
<dbReference type="OrthoDB" id="1062430at2759"/>
<dbReference type="PANTHER" id="PTHR31900:SF34">
    <property type="entry name" value="EMB|CAB62440.1-RELATED"/>
    <property type="match status" value="1"/>
</dbReference>
<dbReference type="InterPro" id="IPR053781">
    <property type="entry name" value="F-box_AtFBL13-like"/>
</dbReference>
<gene>
    <name evidence="3" type="ORF">MERR_LOCUS45577</name>
</gene>
<dbReference type="SMART" id="SM00579">
    <property type="entry name" value="FBD"/>
    <property type="match status" value="1"/>
</dbReference>
<keyword evidence="4" id="KW-1185">Reference proteome</keyword>
<dbReference type="Proteomes" id="UP000467841">
    <property type="component" value="Unassembled WGS sequence"/>
</dbReference>
<dbReference type="SUPFAM" id="SSF52047">
    <property type="entry name" value="RNI-like"/>
    <property type="match status" value="1"/>
</dbReference>
<dbReference type="InterPro" id="IPR032675">
    <property type="entry name" value="LRR_dom_sf"/>
</dbReference>
<dbReference type="Gene3D" id="1.20.1280.50">
    <property type="match status" value="1"/>
</dbReference>
<dbReference type="CDD" id="cd22160">
    <property type="entry name" value="F-box_AtFBL13-like"/>
    <property type="match status" value="1"/>
</dbReference>
<dbReference type="SMART" id="SM00256">
    <property type="entry name" value="FBOX"/>
    <property type="match status" value="1"/>
</dbReference>
<protein>
    <recommendedName>
        <fullName evidence="5">F-box domain-containing protein</fullName>
    </recommendedName>
</protein>
<dbReference type="InterPro" id="IPR001810">
    <property type="entry name" value="F-box_dom"/>
</dbReference>
<dbReference type="InterPro" id="IPR055411">
    <property type="entry name" value="LRR_FXL15/At3g58940/PEG3-like"/>
</dbReference>
<dbReference type="InterPro" id="IPR036047">
    <property type="entry name" value="F-box-like_dom_sf"/>
</dbReference>
<dbReference type="Pfam" id="PF00646">
    <property type="entry name" value="F-box"/>
    <property type="match status" value="1"/>
</dbReference>
<evidence type="ECO:0000259" key="2">
    <source>
        <dbReference type="SMART" id="SM00579"/>
    </source>
</evidence>
<feature type="domain" description="FBD" evidence="2">
    <location>
        <begin position="361"/>
        <end position="434"/>
    </location>
</feature>
<reference evidence="3" key="1">
    <citation type="submission" date="2020-01" db="EMBL/GenBank/DDBJ databases">
        <authorList>
            <person name="Mishra B."/>
        </authorList>
    </citation>
    <scope>NUCLEOTIDE SEQUENCE [LARGE SCALE GENOMIC DNA]</scope>
</reference>
<dbReference type="Gene3D" id="3.80.10.10">
    <property type="entry name" value="Ribonuclease Inhibitor"/>
    <property type="match status" value="1"/>
</dbReference>
<dbReference type="InterPro" id="IPR050232">
    <property type="entry name" value="FBL13/AtMIF1-like"/>
</dbReference>
<evidence type="ECO:0000313" key="3">
    <source>
        <dbReference type="EMBL" id="CAA7058341.1"/>
    </source>
</evidence>
<dbReference type="EMBL" id="CACVBM020001718">
    <property type="protein sequence ID" value="CAA7058341.1"/>
    <property type="molecule type" value="Genomic_DNA"/>
</dbReference>
<dbReference type="PANTHER" id="PTHR31900">
    <property type="entry name" value="F-BOX/RNI SUPERFAMILY PROTEIN-RELATED"/>
    <property type="match status" value="1"/>
</dbReference>
<feature type="domain" description="F-box" evidence="1">
    <location>
        <begin position="19"/>
        <end position="58"/>
    </location>
</feature>
<dbReference type="SUPFAM" id="SSF81383">
    <property type="entry name" value="F-box domain"/>
    <property type="match status" value="1"/>
</dbReference>
<comment type="caution">
    <text evidence="3">The sequence shown here is derived from an EMBL/GenBank/DDBJ whole genome shotgun (WGS) entry which is preliminary data.</text>
</comment>
<dbReference type="AlphaFoldDB" id="A0A6D2KYF3"/>
<dbReference type="Pfam" id="PF08387">
    <property type="entry name" value="FBD"/>
    <property type="match status" value="1"/>
</dbReference>
<dbReference type="InterPro" id="IPR006566">
    <property type="entry name" value="FBD"/>
</dbReference>
<name>A0A6D2KYF3_9BRAS</name>